<comment type="caution">
    <text evidence="1">The sequence shown here is derived from an EMBL/GenBank/DDBJ whole genome shotgun (WGS) entry which is preliminary data.</text>
</comment>
<dbReference type="EMBL" id="CAKOGL010000024">
    <property type="protein sequence ID" value="CAH2101943.1"/>
    <property type="molecule type" value="Genomic_DNA"/>
</dbReference>
<name>A0AAU9UVC4_EUPED</name>
<evidence type="ECO:0000313" key="1">
    <source>
        <dbReference type="EMBL" id="CAH2101943.1"/>
    </source>
</evidence>
<dbReference type="AlphaFoldDB" id="A0AAU9UVC4"/>
<protein>
    <submittedName>
        <fullName evidence="1">Uncharacterized protein</fullName>
    </submittedName>
</protein>
<reference evidence="1" key="1">
    <citation type="submission" date="2022-03" db="EMBL/GenBank/DDBJ databases">
        <authorList>
            <person name="Tunstrom K."/>
        </authorList>
    </citation>
    <scope>NUCLEOTIDE SEQUENCE</scope>
</reference>
<accession>A0AAU9UVC4</accession>
<organism evidence="1 2">
    <name type="scientific">Euphydryas editha</name>
    <name type="common">Edith's checkerspot</name>
    <dbReference type="NCBI Taxonomy" id="104508"/>
    <lineage>
        <taxon>Eukaryota</taxon>
        <taxon>Metazoa</taxon>
        <taxon>Ecdysozoa</taxon>
        <taxon>Arthropoda</taxon>
        <taxon>Hexapoda</taxon>
        <taxon>Insecta</taxon>
        <taxon>Pterygota</taxon>
        <taxon>Neoptera</taxon>
        <taxon>Endopterygota</taxon>
        <taxon>Lepidoptera</taxon>
        <taxon>Glossata</taxon>
        <taxon>Ditrysia</taxon>
        <taxon>Papilionoidea</taxon>
        <taxon>Nymphalidae</taxon>
        <taxon>Nymphalinae</taxon>
        <taxon>Euphydryas</taxon>
    </lineage>
</organism>
<gene>
    <name evidence="1" type="ORF">EEDITHA_LOCUS16645</name>
</gene>
<keyword evidence="2" id="KW-1185">Reference proteome</keyword>
<evidence type="ECO:0000313" key="2">
    <source>
        <dbReference type="Proteomes" id="UP001153954"/>
    </source>
</evidence>
<dbReference type="Proteomes" id="UP001153954">
    <property type="component" value="Unassembled WGS sequence"/>
</dbReference>
<sequence>MHSDLIICDKDRVPQFLTKKKWQRPVVLSVSDWETVWKKEFHGRFYKTLHGPQVDSKASSLGKPKTLFMQYKIRAIITKRPRFFIKTLLYVRLSETEDAVLPVYVGASIQMRWSTALLGLAYRHGQDNTGEQA</sequence>
<proteinExistence type="predicted"/>